<sequence>MELAAAITSLSCKAFVIANDLYELRGKYKDAGSTIDAICHEVEVVRASLSRVQHLLEKDSVKGTDFRNDLRDVFDMAITGCTVVLSCLDEEITKLLTGSGSSGPFGCRAKDKYLWKEETMMGLLQRLRGQQGAISLLFQSLQMESLSELYHLLQERAVEMNLSQAAAYSLRKAHPDIIVSCSVFNDLDSERGSIISNTEFSFDDELINSKAYRQALSTAHRKRRLKPPELVSVPESSNDGFATEHASAIDTNIQFKVATSGLGAPILSSTASDHLTSLNFTEPPPAYEPPLPALTTCATTTSRRIIPSPTRSISSPLSITLPPTAGTTTDPLSAAIAKSLASFKLRALAERPAVPNRPPIPQAPRLDTTAAESETPTTSSPSSDRPPTSSTIDNHSKNLEGKATSSSPPTTKQIRDKALRRAQEKRVERRAERRRRGAKGTDKIPEGPRAPWAHKFEPLSFGVGGPPPPPPGLGRGCPVRRCGRNGGV</sequence>
<keyword evidence="3" id="KW-1185">Reference proteome</keyword>
<feature type="compositionally biased region" description="Low complexity" evidence="1">
    <location>
        <begin position="367"/>
        <end position="391"/>
    </location>
</feature>
<gene>
    <name evidence="2" type="ORF">B0J12DRAFT_643682</name>
</gene>
<protein>
    <recommendedName>
        <fullName evidence="4">Fungal N-terminal domain-containing protein</fullName>
    </recommendedName>
</protein>
<comment type="caution">
    <text evidence="2">The sequence shown here is derived from an EMBL/GenBank/DDBJ whole genome shotgun (WGS) entry which is preliminary data.</text>
</comment>
<evidence type="ECO:0000256" key="1">
    <source>
        <dbReference type="SAM" id="MobiDB-lite"/>
    </source>
</evidence>
<reference evidence="2 3" key="1">
    <citation type="journal article" date="2021" name="Nat. Commun.">
        <title>Genetic determinants of endophytism in the Arabidopsis root mycobiome.</title>
        <authorList>
            <person name="Mesny F."/>
            <person name="Miyauchi S."/>
            <person name="Thiergart T."/>
            <person name="Pickel B."/>
            <person name="Atanasova L."/>
            <person name="Karlsson M."/>
            <person name="Huettel B."/>
            <person name="Barry K.W."/>
            <person name="Haridas S."/>
            <person name="Chen C."/>
            <person name="Bauer D."/>
            <person name="Andreopoulos W."/>
            <person name="Pangilinan J."/>
            <person name="LaButti K."/>
            <person name="Riley R."/>
            <person name="Lipzen A."/>
            <person name="Clum A."/>
            <person name="Drula E."/>
            <person name="Henrissat B."/>
            <person name="Kohler A."/>
            <person name="Grigoriev I.V."/>
            <person name="Martin F.M."/>
            <person name="Hacquard S."/>
        </authorList>
    </citation>
    <scope>NUCLEOTIDE SEQUENCE [LARGE SCALE GENOMIC DNA]</scope>
    <source>
        <strain evidence="2 3">MPI-SDFR-AT-0080</strain>
    </source>
</reference>
<name>A0ABQ8GT53_9PEZI</name>
<dbReference type="Proteomes" id="UP000774617">
    <property type="component" value="Unassembled WGS sequence"/>
</dbReference>
<accession>A0ABQ8GT53</accession>
<evidence type="ECO:0008006" key="4">
    <source>
        <dbReference type="Google" id="ProtNLM"/>
    </source>
</evidence>
<feature type="region of interest" description="Disordered" evidence="1">
    <location>
        <begin position="304"/>
        <end position="326"/>
    </location>
</feature>
<evidence type="ECO:0000313" key="3">
    <source>
        <dbReference type="Proteomes" id="UP000774617"/>
    </source>
</evidence>
<feature type="compositionally biased region" description="Polar residues" evidence="1">
    <location>
        <begin position="403"/>
        <end position="412"/>
    </location>
</feature>
<evidence type="ECO:0000313" key="2">
    <source>
        <dbReference type="EMBL" id="KAH7063670.1"/>
    </source>
</evidence>
<dbReference type="EMBL" id="JAGTJR010000002">
    <property type="protein sequence ID" value="KAH7063670.1"/>
    <property type="molecule type" value="Genomic_DNA"/>
</dbReference>
<feature type="region of interest" description="Disordered" evidence="1">
    <location>
        <begin position="352"/>
        <end position="488"/>
    </location>
</feature>
<organism evidence="2 3">
    <name type="scientific">Macrophomina phaseolina</name>
    <dbReference type="NCBI Taxonomy" id="35725"/>
    <lineage>
        <taxon>Eukaryota</taxon>
        <taxon>Fungi</taxon>
        <taxon>Dikarya</taxon>
        <taxon>Ascomycota</taxon>
        <taxon>Pezizomycotina</taxon>
        <taxon>Dothideomycetes</taxon>
        <taxon>Dothideomycetes incertae sedis</taxon>
        <taxon>Botryosphaeriales</taxon>
        <taxon>Botryosphaeriaceae</taxon>
        <taxon>Macrophomina</taxon>
    </lineage>
</organism>
<feature type="compositionally biased region" description="Basic and acidic residues" evidence="1">
    <location>
        <begin position="413"/>
        <end position="431"/>
    </location>
</feature>
<feature type="compositionally biased region" description="Low complexity" evidence="1">
    <location>
        <begin position="304"/>
        <end position="324"/>
    </location>
</feature>
<proteinExistence type="predicted"/>